<proteinExistence type="predicted"/>
<keyword evidence="3" id="KW-1185">Reference proteome</keyword>
<feature type="region of interest" description="Disordered" evidence="1">
    <location>
        <begin position="116"/>
        <end position="140"/>
    </location>
</feature>
<sequence>MPSLNQPRSSDSNIDFDHAATLHELRELTVFEKEYESPPPEVSSSPSSSSLTRMNVHRQTSSYPVSGNVNRTEELEHEDLPPPPSSSISSREPRNVAHNVAETEKILVFRDQTANTPKTTPLRRTKGQNQTTQAGRQMGKVRQASCDKRAHVRSKSDPEIPNTHILDKIGDKALDTSEAKGSVTSTVQRCVAQLQAIALQRDQLLHQLSHLHQQEQSIISSLHEAYRSPASANIHGKNTKEQLHDLHPSAIRHQEPHPQNNATFTVSLSTDKAAATASRSSKASGRRPVSAPPLPPSRLRQNRNASTSSAKRTPLADKTDASKDTMPCPDHVPLSRSLPIQVSPRTGFHPTYPGDGTDHNSYVEATPVCRGRTFQVPTNFGVEDDDDAGHDIVVETPTAKILSSTATGIPKLSKSSKPRRPRDTAATSASEVKKDYVVPHTVARKKWAF</sequence>
<feature type="compositionally biased region" description="Polar residues" evidence="1">
    <location>
        <begin position="302"/>
        <end position="311"/>
    </location>
</feature>
<dbReference type="Proteomes" id="UP000244855">
    <property type="component" value="Unassembled WGS sequence"/>
</dbReference>
<dbReference type="EMBL" id="KZ805495">
    <property type="protein sequence ID" value="PVH95476.1"/>
    <property type="molecule type" value="Genomic_DNA"/>
</dbReference>
<feature type="compositionally biased region" description="Basic and acidic residues" evidence="1">
    <location>
        <begin position="314"/>
        <end position="323"/>
    </location>
</feature>
<protein>
    <submittedName>
        <fullName evidence="2">Uncharacterized protein</fullName>
    </submittedName>
</protein>
<name>A0A2V1DBH2_9PLEO</name>
<feature type="region of interest" description="Disordered" evidence="1">
    <location>
        <begin position="405"/>
        <end position="435"/>
    </location>
</feature>
<evidence type="ECO:0000256" key="1">
    <source>
        <dbReference type="SAM" id="MobiDB-lite"/>
    </source>
</evidence>
<dbReference type="AlphaFoldDB" id="A0A2V1DBH2"/>
<feature type="compositionally biased region" description="Polar residues" evidence="1">
    <location>
        <begin position="51"/>
        <end position="70"/>
    </location>
</feature>
<feature type="region of interest" description="Disordered" evidence="1">
    <location>
        <begin position="270"/>
        <end position="344"/>
    </location>
</feature>
<dbReference type="OrthoDB" id="3801412at2759"/>
<feature type="compositionally biased region" description="Basic and acidic residues" evidence="1">
    <location>
        <begin position="71"/>
        <end position="80"/>
    </location>
</feature>
<feature type="compositionally biased region" description="Polar residues" evidence="1">
    <location>
        <begin position="1"/>
        <end position="13"/>
    </location>
</feature>
<organism evidence="2 3">
    <name type="scientific">Periconia macrospinosa</name>
    <dbReference type="NCBI Taxonomy" id="97972"/>
    <lineage>
        <taxon>Eukaryota</taxon>
        <taxon>Fungi</taxon>
        <taxon>Dikarya</taxon>
        <taxon>Ascomycota</taxon>
        <taxon>Pezizomycotina</taxon>
        <taxon>Dothideomycetes</taxon>
        <taxon>Pleosporomycetidae</taxon>
        <taxon>Pleosporales</taxon>
        <taxon>Massarineae</taxon>
        <taxon>Periconiaceae</taxon>
        <taxon>Periconia</taxon>
    </lineage>
</organism>
<accession>A0A2V1DBH2</accession>
<feature type="region of interest" description="Disordered" evidence="1">
    <location>
        <begin position="1"/>
        <end position="20"/>
    </location>
</feature>
<feature type="region of interest" description="Disordered" evidence="1">
    <location>
        <begin position="30"/>
        <end position="95"/>
    </location>
</feature>
<reference evidence="2 3" key="1">
    <citation type="journal article" date="2018" name="Sci. Rep.">
        <title>Comparative genomics provides insights into the lifestyle and reveals functional heterogeneity of dark septate endophytic fungi.</title>
        <authorList>
            <person name="Knapp D.G."/>
            <person name="Nemeth J.B."/>
            <person name="Barry K."/>
            <person name="Hainaut M."/>
            <person name="Henrissat B."/>
            <person name="Johnson J."/>
            <person name="Kuo A."/>
            <person name="Lim J.H.P."/>
            <person name="Lipzen A."/>
            <person name="Nolan M."/>
            <person name="Ohm R.A."/>
            <person name="Tamas L."/>
            <person name="Grigoriev I.V."/>
            <person name="Spatafora J.W."/>
            <person name="Nagy L.G."/>
            <person name="Kovacs G.M."/>
        </authorList>
    </citation>
    <scope>NUCLEOTIDE SEQUENCE [LARGE SCALE GENOMIC DNA]</scope>
    <source>
        <strain evidence="2 3">DSE2036</strain>
    </source>
</reference>
<gene>
    <name evidence="2" type="ORF">DM02DRAFT_675474</name>
</gene>
<feature type="compositionally biased region" description="Low complexity" evidence="1">
    <location>
        <begin position="270"/>
        <end position="283"/>
    </location>
</feature>
<evidence type="ECO:0000313" key="3">
    <source>
        <dbReference type="Proteomes" id="UP000244855"/>
    </source>
</evidence>
<evidence type="ECO:0000313" key="2">
    <source>
        <dbReference type="EMBL" id="PVH95476.1"/>
    </source>
</evidence>